<reference evidence="2 3" key="1">
    <citation type="submission" date="2023-07" db="EMBL/GenBank/DDBJ databases">
        <title>Sorghum-associated microbial communities from plants grown in Nebraska, USA.</title>
        <authorList>
            <person name="Schachtman D."/>
        </authorList>
    </citation>
    <scope>NUCLEOTIDE SEQUENCE [LARGE SCALE GENOMIC DNA]</scope>
    <source>
        <strain evidence="2 3">DS1781</strain>
    </source>
</reference>
<proteinExistence type="predicted"/>
<feature type="region of interest" description="Disordered" evidence="1">
    <location>
        <begin position="43"/>
        <end position="92"/>
    </location>
</feature>
<evidence type="ECO:0000313" key="2">
    <source>
        <dbReference type="EMBL" id="MDR6536942.1"/>
    </source>
</evidence>
<feature type="compositionally biased region" description="Basic and acidic residues" evidence="1">
    <location>
        <begin position="68"/>
        <end position="87"/>
    </location>
</feature>
<comment type="caution">
    <text evidence="2">The sequence shown here is derived from an EMBL/GenBank/DDBJ whole genome shotgun (WGS) entry which is preliminary data.</text>
</comment>
<dbReference type="RefSeq" id="WP_309902429.1">
    <property type="nucleotide sequence ID" value="NZ_JAVDRF010000005.1"/>
</dbReference>
<evidence type="ECO:0000313" key="3">
    <source>
        <dbReference type="Proteomes" id="UP001184230"/>
    </source>
</evidence>
<feature type="compositionally biased region" description="Polar residues" evidence="1">
    <location>
        <begin position="52"/>
        <end position="61"/>
    </location>
</feature>
<evidence type="ECO:0000256" key="1">
    <source>
        <dbReference type="SAM" id="MobiDB-lite"/>
    </source>
</evidence>
<organism evidence="2 3">
    <name type="scientific">Variovorax soli</name>
    <dbReference type="NCBI Taxonomy" id="376815"/>
    <lineage>
        <taxon>Bacteria</taxon>
        <taxon>Pseudomonadati</taxon>
        <taxon>Pseudomonadota</taxon>
        <taxon>Betaproteobacteria</taxon>
        <taxon>Burkholderiales</taxon>
        <taxon>Comamonadaceae</taxon>
        <taxon>Variovorax</taxon>
    </lineage>
</organism>
<dbReference type="Proteomes" id="UP001184230">
    <property type="component" value="Unassembled WGS sequence"/>
</dbReference>
<name>A0ABU1NES5_9BURK</name>
<dbReference type="EMBL" id="JAVDRF010000005">
    <property type="protein sequence ID" value="MDR6536942.1"/>
    <property type="molecule type" value="Genomic_DNA"/>
</dbReference>
<sequence>MVRKPRQVDLGPMYLPLGEEDGLAAERAGLADDADRFAALLDAAPRSEGRRSSQTTASQDDGASVSDLADHIHSMWERDPSGTDTEVRVIPGKDVAPHTTLRLQMRAGTLHVDIHCDASANPAWFIPRLPSLGRDLGSRLQRPISVGLFGPQGDRIGHFEGAEGRA</sequence>
<keyword evidence="3" id="KW-1185">Reference proteome</keyword>
<protein>
    <submittedName>
        <fullName evidence="2">Uncharacterized protein</fullName>
    </submittedName>
</protein>
<accession>A0ABU1NES5</accession>
<gene>
    <name evidence="2" type="ORF">J2739_002715</name>
</gene>